<dbReference type="OrthoDB" id="5091933at2759"/>
<feature type="region of interest" description="Disordered" evidence="1">
    <location>
        <begin position="297"/>
        <end position="322"/>
    </location>
</feature>
<protein>
    <submittedName>
        <fullName evidence="2">Uncharacterized protein</fullName>
    </submittedName>
</protein>
<organism evidence="2 3">
    <name type="scientific">Fusarium venenatum</name>
    <dbReference type="NCBI Taxonomy" id="56646"/>
    <lineage>
        <taxon>Eukaryota</taxon>
        <taxon>Fungi</taxon>
        <taxon>Dikarya</taxon>
        <taxon>Ascomycota</taxon>
        <taxon>Pezizomycotina</taxon>
        <taxon>Sordariomycetes</taxon>
        <taxon>Hypocreomycetidae</taxon>
        <taxon>Hypocreales</taxon>
        <taxon>Nectriaceae</taxon>
        <taxon>Fusarium</taxon>
    </lineage>
</organism>
<feature type="region of interest" description="Disordered" evidence="1">
    <location>
        <begin position="1"/>
        <end position="44"/>
    </location>
</feature>
<evidence type="ECO:0000313" key="2">
    <source>
        <dbReference type="EMBL" id="CEI66924.1"/>
    </source>
</evidence>
<dbReference type="EMBL" id="LN649229">
    <property type="protein sequence ID" value="CEI66924.1"/>
    <property type="molecule type" value="Genomic_DNA"/>
</dbReference>
<accession>A0A2L2T7R4</accession>
<dbReference type="Proteomes" id="UP000245910">
    <property type="component" value="Chromosome I"/>
</dbReference>
<dbReference type="AlphaFoldDB" id="A0A2L2T7R4"/>
<feature type="compositionally biased region" description="Basic and acidic residues" evidence="1">
    <location>
        <begin position="1"/>
        <end position="35"/>
    </location>
</feature>
<feature type="region of interest" description="Disordered" evidence="1">
    <location>
        <begin position="339"/>
        <end position="378"/>
    </location>
</feature>
<feature type="region of interest" description="Disordered" evidence="1">
    <location>
        <begin position="605"/>
        <end position="633"/>
    </location>
</feature>
<dbReference type="STRING" id="56646.A0A2L2T7R4"/>
<evidence type="ECO:0000313" key="3">
    <source>
        <dbReference type="Proteomes" id="UP000245910"/>
    </source>
</evidence>
<sequence>MEEYEANRQARLEHDKEWWGDRHAEPEKGDPDRQHIYAHNPPISNQEVQEALKAYRESIKNPETGVHDTQSVHLRPSTPPIEKAKRQLRVLKEQGVNVTLDLAKEVISHYTTNNGMVAALTEWCQNELHVPVEYANELLKGSDRLKLEMATQQRDLQYELDQTKEYLKDAREDAQKMTVFHDTAFGKVKKHKVAWFRNKGIYDGLSGDDERASAQLQTLLNETTEYWRELDRMYDTDWPPTMEALEQGGNTGDMGLLSALEQRGRELKDKGNEIEELKRKLEEKEQVVEKLKLKLHETSSLSSSEVSGEDTSEHRRVSSVTSMAPSFNSIQMEEEMKRLKQENSDLQQKLADTSKQNESKLQEASEETRNLRARVQTQKEDIKQLNNRIREKDREFTKNSNNIRQEGNLYRNRLKVFEVVQFRTADSLIAAIGKNDTPSYIQQKISLKDRINYLHLLFFIRIQNSIKLALLLNEKRMFESLLKDMKDWAEFCHKDFETMDPSVNIQIGTSIRVVDAITIVLTKKTEEEVKEALEIIRDGLDVFEQYNIELAFSQLYLHAQEIWERSEGGEGINSYTKRLRISIPGKRHLVEIARTPSKTQIRATLGKNLDRKRGRGKNFKDKDQDESQDEGQI</sequence>
<reference evidence="3" key="1">
    <citation type="submission" date="2014-10" db="EMBL/GenBank/DDBJ databases">
        <authorList>
            <person name="King R."/>
        </authorList>
    </citation>
    <scope>NUCLEOTIDE SEQUENCE [LARGE SCALE GENOMIC DNA]</scope>
    <source>
        <strain evidence="3">A3/5</strain>
    </source>
</reference>
<proteinExistence type="predicted"/>
<feature type="compositionally biased region" description="Polar residues" evidence="1">
    <location>
        <begin position="344"/>
        <end position="354"/>
    </location>
</feature>
<name>A0A2L2T7R4_9HYPO</name>
<keyword evidence="3" id="KW-1185">Reference proteome</keyword>
<feature type="region of interest" description="Disordered" evidence="1">
    <location>
        <begin position="61"/>
        <end position="81"/>
    </location>
</feature>
<feature type="compositionally biased region" description="Basic and acidic residues" evidence="1">
    <location>
        <begin position="355"/>
        <end position="370"/>
    </location>
</feature>
<evidence type="ECO:0000256" key="1">
    <source>
        <dbReference type="SAM" id="MobiDB-lite"/>
    </source>
</evidence>